<keyword evidence="3" id="KW-1185">Reference proteome</keyword>
<feature type="compositionally biased region" description="Low complexity" evidence="1">
    <location>
        <begin position="50"/>
        <end position="60"/>
    </location>
</feature>
<dbReference type="PANTHER" id="PTHR28601:SF1">
    <property type="entry name" value="COILED-COIL DOMAIN-CONTAINING PROTEIN 24"/>
    <property type="match status" value="1"/>
</dbReference>
<accession>A0A4V6AQA3</accession>
<organism evidence="2 3">
    <name type="scientific">Collichthys lucidus</name>
    <name type="common">Big head croaker</name>
    <name type="synonym">Sciaena lucida</name>
    <dbReference type="NCBI Taxonomy" id="240159"/>
    <lineage>
        <taxon>Eukaryota</taxon>
        <taxon>Metazoa</taxon>
        <taxon>Chordata</taxon>
        <taxon>Craniata</taxon>
        <taxon>Vertebrata</taxon>
        <taxon>Euteleostomi</taxon>
        <taxon>Actinopterygii</taxon>
        <taxon>Neopterygii</taxon>
        <taxon>Teleostei</taxon>
        <taxon>Neoteleostei</taxon>
        <taxon>Acanthomorphata</taxon>
        <taxon>Eupercaria</taxon>
        <taxon>Sciaenidae</taxon>
        <taxon>Collichthys</taxon>
    </lineage>
</organism>
<dbReference type="Pfam" id="PF15669">
    <property type="entry name" value="CCDC24"/>
    <property type="match status" value="1"/>
</dbReference>
<protein>
    <submittedName>
        <fullName evidence="2">Coiled-coil domain-containing protein 24</fullName>
    </submittedName>
</protein>
<dbReference type="EMBL" id="CM014089">
    <property type="protein sequence ID" value="TKS79662.1"/>
    <property type="molecule type" value="Genomic_DNA"/>
</dbReference>
<reference evidence="2 3" key="1">
    <citation type="submission" date="2019-01" db="EMBL/GenBank/DDBJ databases">
        <title>Genome Assembly of Collichthys lucidus.</title>
        <authorList>
            <person name="Cai M."/>
            <person name="Xiao S."/>
        </authorList>
    </citation>
    <scope>NUCLEOTIDE SEQUENCE [LARGE SCALE GENOMIC DNA]</scope>
    <source>
        <strain evidence="2">JT15FE1705JMU</strain>
        <tissue evidence="2">Muscle</tissue>
    </source>
</reference>
<dbReference type="STRING" id="240159.A0A4V6AQA3"/>
<name>A0A4V6AQA3_COLLU</name>
<gene>
    <name evidence="2" type="ORF">D9C73_014108</name>
</gene>
<evidence type="ECO:0000313" key="3">
    <source>
        <dbReference type="Proteomes" id="UP000298787"/>
    </source>
</evidence>
<feature type="region of interest" description="Disordered" evidence="1">
    <location>
        <begin position="45"/>
        <end position="76"/>
    </location>
</feature>
<evidence type="ECO:0000256" key="1">
    <source>
        <dbReference type="SAM" id="MobiDB-lite"/>
    </source>
</evidence>
<proteinExistence type="predicted"/>
<dbReference type="AlphaFoldDB" id="A0A4V6AQA3"/>
<dbReference type="PANTHER" id="PTHR28601">
    <property type="entry name" value="COILED-COIL DOMAIN-CONTAINING PROTEIN 24"/>
    <property type="match status" value="1"/>
</dbReference>
<dbReference type="Proteomes" id="UP000298787">
    <property type="component" value="Chromosome 12"/>
</dbReference>
<evidence type="ECO:0000313" key="2">
    <source>
        <dbReference type="EMBL" id="TKS79662.1"/>
    </source>
</evidence>
<dbReference type="InterPro" id="IPR031367">
    <property type="entry name" value="CCDC24"/>
</dbReference>
<sequence length="177" mass="19863">MQSPEENQLWYPSQSLWSLITEHVPESELPKIRTALGHSLVDMYTDLHSESSQQGNNSSSAGTPLCRQQGSPLADPPAVKELVRAEVKMLLQTLKERASRGGSDGEALMFRYKPETVDYALGHLDSCYRNHTSCEDTNDWSRPSSHCSVRSTAEDEVEAMRSKLNITDIDQVVDRLR</sequence>